<feature type="compositionally biased region" description="Basic and acidic residues" evidence="1">
    <location>
        <begin position="1"/>
        <end position="10"/>
    </location>
</feature>
<sequence>MSLTRLDNRESTFSMTGSSITHGTFSPTSRTRNPLVPKKMKTEISIKEMTGQIDGSGANFGIQGYNIPKHFLSSDGTPKFSFPKEKDRRYLQQHVKRKEYVPEPGKYNKTMVWKGPLGILKGGTKGNFLDITIKKSSKLPGPNHYSPTKKEHLKQGKIGKSYRSSYFDQIEFDAATTPAPTSPSKVSILKKVQSVKILPPGKHDGKDAWRVKKDGSPACNNSTLEELEKATKIVKRDSPKINFPKGKRKMFTYDIERTQKNKPSPCQYKPMETKFLHKVMAKPRRY</sequence>
<dbReference type="Proteomes" id="UP001295684">
    <property type="component" value="Unassembled WGS sequence"/>
</dbReference>
<gene>
    <name evidence="2" type="ORF">ECRASSUSDP1_LOCUS18479</name>
</gene>
<evidence type="ECO:0000256" key="1">
    <source>
        <dbReference type="SAM" id="MobiDB-lite"/>
    </source>
</evidence>
<accession>A0AAD1XQP5</accession>
<comment type="caution">
    <text evidence="2">The sequence shown here is derived from an EMBL/GenBank/DDBJ whole genome shotgun (WGS) entry which is preliminary data.</text>
</comment>
<name>A0AAD1XQP5_EUPCR</name>
<feature type="region of interest" description="Disordered" evidence="1">
    <location>
        <begin position="1"/>
        <end position="34"/>
    </location>
</feature>
<dbReference type="EMBL" id="CAMPGE010018705">
    <property type="protein sequence ID" value="CAI2377097.1"/>
    <property type="molecule type" value="Genomic_DNA"/>
</dbReference>
<keyword evidence="3" id="KW-1185">Reference proteome</keyword>
<reference evidence="2" key="1">
    <citation type="submission" date="2023-07" db="EMBL/GenBank/DDBJ databases">
        <authorList>
            <consortium name="AG Swart"/>
            <person name="Singh M."/>
            <person name="Singh A."/>
            <person name="Seah K."/>
            <person name="Emmerich C."/>
        </authorList>
    </citation>
    <scope>NUCLEOTIDE SEQUENCE</scope>
    <source>
        <strain evidence="2">DP1</strain>
    </source>
</reference>
<organism evidence="2 3">
    <name type="scientific">Euplotes crassus</name>
    <dbReference type="NCBI Taxonomy" id="5936"/>
    <lineage>
        <taxon>Eukaryota</taxon>
        <taxon>Sar</taxon>
        <taxon>Alveolata</taxon>
        <taxon>Ciliophora</taxon>
        <taxon>Intramacronucleata</taxon>
        <taxon>Spirotrichea</taxon>
        <taxon>Hypotrichia</taxon>
        <taxon>Euplotida</taxon>
        <taxon>Euplotidae</taxon>
        <taxon>Moneuplotes</taxon>
    </lineage>
</organism>
<proteinExistence type="predicted"/>
<evidence type="ECO:0000313" key="2">
    <source>
        <dbReference type="EMBL" id="CAI2377097.1"/>
    </source>
</evidence>
<dbReference type="AlphaFoldDB" id="A0AAD1XQP5"/>
<feature type="compositionally biased region" description="Polar residues" evidence="1">
    <location>
        <begin position="11"/>
        <end position="32"/>
    </location>
</feature>
<evidence type="ECO:0000313" key="3">
    <source>
        <dbReference type="Proteomes" id="UP001295684"/>
    </source>
</evidence>
<protein>
    <submittedName>
        <fullName evidence="2">Uncharacterized protein</fullName>
    </submittedName>
</protein>